<dbReference type="SUPFAM" id="SSF46689">
    <property type="entry name" value="Homeodomain-like"/>
    <property type="match status" value="1"/>
</dbReference>
<evidence type="ECO:0000256" key="2">
    <source>
        <dbReference type="PROSITE-ProRule" id="PRU00335"/>
    </source>
</evidence>
<evidence type="ECO:0000259" key="3">
    <source>
        <dbReference type="PROSITE" id="PS50977"/>
    </source>
</evidence>
<dbReference type="PRINTS" id="PR00455">
    <property type="entry name" value="HTHTETR"/>
</dbReference>
<sequence length="219" mass="24765">MELADSRRATPDERRNHILDIAYAAFIREGYAGTSMSRIAALLGGSKTTLYNYFDSKKELFVAVTDRECAKLFDEIFVATEIAGDFRDRVHELARRLMGAMLGEEMIAAYRLIVAESGRFPEIGHAMHDIALRRGTQHLAAFFKRAIECGEMREVNPKMAAEQFLDLTSGVLHKLRLWNVMPAIDPERMTAEVDRIASTFLAAFGNDVYSREARKYSGY</sequence>
<feature type="domain" description="HTH tetR-type" evidence="3">
    <location>
        <begin position="12"/>
        <end position="72"/>
    </location>
</feature>
<dbReference type="InterPro" id="IPR050109">
    <property type="entry name" value="HTH-type_TetR-like_transc_reg"/>
</dbReference>
<reference evidence="4 5" key="1">
    <citation type="journal article" date="2019" name="Int. J. Syst. Evol. Microbiol.">
        <title>The Global Catalogue of Microorganisms (GCM) 10K type strain sequencing project: providing services to taxonomists for standard genome sequencing and annotation.</title>
        <authorList>
            <consortium name="The Broad Institute Genomics Platform"/>
            <consortium name="The Broad Institute Genome Sequencing Center for Infectious Disease"/>
            <person name="Wu L."/>
            <person name="Ma J."/>
        </authorList>
    </citation>
    <scope>NUCLEOTIDE SEQUENCE [LARGE SCALE GENOMIC DNA]</scope>
    <source>
        <strain evidence="4 5">JCM 15089</strain>
    </source>
</reference>
<evidence type="ECO:0000313" key="4">
    <source>
        <dbReference type="EMBL" id="GAA0563719.1"/>
    </source>
</evidence>
<dbReference type="InterPro" id="IPR036271">
    <property type="entry name" value="Tet_transcr_reg_TetR-rel_C_sf"/>
</dbReference>
<dbReference type="Pfam" id="PF00440">
    <property type="entry name" value="TetR_N"/>
    <property type="match status" value="1"/>
</dbReference>
<dbReference type="PANTHER" id="PTHR30055:SF119">
    <property type="entry name" value="NALC"/>
    <property type="match status" value="1"/>
</dbReference>
<keyword evidence="5" id="KW-1185">Reference proteome</keyword>
<name>A0ABN1ECF5_9PROT</name>
<evidence type="ECO:0000256" key="1">
    <source>
        <dbReference type="ARBA" id="ARBA00023125"/>
    </source>
</evidence>
<protein>
    <submittedName>
        <fullName evidence="4">TetR/AcrR family transcriptional regulator</fullName>
    </submittedName>
</protein>
<dbReference type="Pfam" id="PF14246">
    <property type="entry name" value="TetR_C_7"/>
    <property type="match status" value="1"/>
</dbReference>
<dbReference type="InterPro" id="IPR039536">
    <property type="entry name" value="TetR_C_Proteobacteria"/>
</dbReference>
<evidence type="ECO:0000313" key="5">
    <source>
        <dbReference type="Proteomes" id="UP001499951"/>
    </source>
</evidence>
<dbReference type="Gene3D" id="1.10.357.10">
    <property type="entry name" value="Tetracycline Repressor, domain 2"/>
    <property type="match status" value="1"/>
</dbReference>
<keyword evidence="1 2" id="KW-0238">DNA-binding</keyword>
<dbReference type="InterPro" id="IPR009057">
    <property type="entry name" value="Homeodomain-like_sf"/>
</dbReference>
<dbReference type="Proteomes" id="UP001499951">
    <property type="component" value="Unassembled WGS sequence"/>
</dbReference>
<gene>
    <name evidence="4" type="ORF">GCM10008942_10190</name>
</gene>
<dbReference type="EMBL" id="BAAADD010000002">
    <property type="protein sequence ID" value="GAA0563719.1"/>
    <property type="molecule type" value="Genomic_DNA"/>
</dbReference>
<accession>A0ABN1ECF5</accession>
<proteinExistence type="predicted"/>
<dbReference type="RefSeq" id="WP_166932670.1">
    <property type="nucleotide sequence ID" value="NZ_BAAADD010000002.1"/>
</dbReference>
<organism evidence="4 5">
    <name type="scientific">Rhizomicrobium electricum</name>
    <dbReference type="NCBI Taxonomy" id="480070"/>
    <lineage>
        <taxon>Bacteria</taxon>
        <taxon>Pseudomonadati</taxon>
        <taxon>Pseudomonadota</taxon>
        <taxon>Alphaproteobacteria</taxon>
        <taxon>Micropepsales</taxon>
        <taxon>Micropepsaceae</taxon>
        <taxon>Rhizomicrobium</taxon>
    </lineage>
</organism>
<dbReference type="InterPro" id="IPR001647">
    <property type="entry name" value="HTH_TetR"/>
</dbReference>
<dbReference type="PROSITE" id="PS50977">
    <property type="entry name" value="HTH_TETR_2"/>
    <property type="match status" value="1"/>
</dbReference>
<feature type="DNA-binding region" description="H-T-H motif" evidence="2">
    <location>
        <begin position="35"/>
        <end position="54"/>
    </location>
</feature>
<comment type="caution">
    <text evidence="4">The sequence shown here is derived from an EMBL/GenBank/DDBJ whole genome shotgun (WGS) entry which is preliminary data.</text>
</comment>
<dbReference type="PANTHER" id="PTHR30055">
    <property type="entry name" value="HTH-TYPE TRANSCRIPTIONAL REGULATOR RUTR"/>
    <property type="match status" value="1"/>
</dbReference>
<dbReference type="SUPFAM" id="SSF48498">
    <property type="entry name" value="Tetracyclin repressor-like, C-terminal domain"/>
    <property type="match status" value="1"/>
</dbReference>